<feature type="non-terminal residue" evidence="1">
    <location>
        <position position="1"/>
    </location>
</feature>
<dbReference type="Proteomes" id="UP001482620">
    <property type="component" value="Unassembled WGS sequence"/>
</dbReference>
<comment type="caution">
    <text evidence="1">The sequence shown here is derived from an EMBL/GenBank/DDBJ whole genome shotgun (WGS) entry which is preliminary data.</text>
</comment>
<name>A0ABV0T0V6_9TELE</name>
<proteinExistence type="predicted"/>
<organism evidence="1 2">
    <name type="scientific">Ilyodon furcidens</name>
    <name type="common">goldbreast splitfin</name>
    <dbReference type="NCBI Taxonomy" id="33524"/>
    <lineage>
        <taxon>Eukaryota</taxon>
        <taxon>Metazoa</taxon>
        <taxon>Chordata</taxon>
        <taxon>Craniata</taxon>
        <taxon>Vertebrata</taxon>
        <taxon>Euteleostomi</taxon>
        <taxon>Actinopterygii</taxon>
        <taxon>Neopterygii</taxon>
        <taxon>Teleostei</taxon>
        <taxon>Neoteleostei</taxon>
        <taxon>Acanthomorphata</taxon>
        <taxon>Ovalentaria</taxon>
        <taxon>Atherinomorphae</taxon>
        <taxon>Cyprinodontiformes</taxon>
        <taxon>Goodeidae</taxon>
        <taxon>Ilyodon</taxon>
    </lineage>
</organism>
<sequence length="122" mass="12866">EPATSPSAPECCCPSETCEVWAVTYGAGLGHSTPSTAVCESGLFICDCGTVPNLPNTCLCENSGPNIGQVFLDCLTPKPSGMTLLNFSAQVINGPEEPSNPRCSRSHLVCLNKPLKLVWSHE</sequence>
<gene>
    <name evidence="1" type="ORF">ILYODFUR_027385</name>
</gene>
<keyword evidence="2" id="KW-1185">Reference proteome</keyword>
<evidence type="ECO:0000313" key="2">
    <source>
        <dbReference type="Proteomes" id="UP001482620"/>
    </source>
</evidence>
<protein>
    <submittedName>
        <fullName evidence="1">Uncharacterized protein</fullName>
    </submittedName>
</protein>
<dbReference type="EMBL" id="JAHRIQ010015183">
    <property type="protein sequence ID" value="MEQ2226429.1"/>
    <property type="molecule type" value="Genomic_DNA"/>
</dbReference>
<accession>A0ABV0T0V6</accession>
<reference evidence="1 2" key="1">
    <citation type="submission" date="2021-06" db="EMBL/GenBank/DDBJ databases">
        <authorList>
            <person name="Palmer J.M."/>
        </authorList>
    </citation>
    <scope>NUCLEOTIDE SEQUENCE [LARGE SCALE GENOMIC DNA]</scope>
    <source>
        <strain evidence="2">if_2019</strain>
        <tissue evidence="1">Muscle</tissue>
    </source>
</reference>
<evidence type="ECO:0000313" key="1">
    <source>
        <dbReference type="EMBL" id="MEQ2226429.1"/>
    </source>
</evidence>